<accession>A0A0S4IH80</accession>
<name>A0A0S4IH80_BODSA</name>
<sequence length="346" mass="37505">MSSFVGTSSGSPHSLRTRWTPLDVRLTGRIVEEHQQLIATLQSGISNAGTFTTLASNAKMRGLVDTIAARRSAILEFIVHHRTLQGEADAQQIQAFEALLERLSSAEQRAWDWDGSRHLMITPGGSVITHRRPLVSAAANASYHAAQSPKRGVTPRKGTTLVQHVDHLLPQHHIVQPGAHAAPASTAFTPKRRSRSAPHDSTASIAARRSAILEFIVHHRTLQGEADAQQIQAFEALLERLSSAEQRAWDWDGSRHLMITPGGSVITHRRPLVSAAANASYHAAQSPKRGVTPRKGTTLVQHVDHLLPQHHIVQPGAHAAPASTAFTPKRRSRSAPHDSTASQPSA</sequence>
<organism evidence="2 3">
    <name type="scientific">Bodo saltans</name>
    <name type="common">Flagellated protozoan</name>
    <dbReference type="NCBI Taxonomy" id="75058"/>
    <lineage>
        <taxon>Eukaryota</taxon>
        <taxon>Discoba</taxon>
        <taxon>Euglenozoa</taxon>
        <taxon>Kinetoplastea</taxon>
        <taxon>Metakinetoplastina</taxon>
        <taxon>Eubodonida</taxon>
        <taxon>Bodonidae</taxon>
        <taxon>Bodo</taxon>
    </lineage>
</organism>
<dbReference type="Proteomes" id="UP000051952">
    <property type="component" value="Unassembled WGS sequence"/>
</dbReference>
<dbReference type="AlphaFoldDB" id="A0A0S4IH80"/>
<dbReference type="VEuPathDB" id="TriTrypDB:BSAL_49740"/>
<dbReference type="EMBL" id="CYKH01000024">
    <property type="protein sequence ID" value="CUE61102.1"/>
    <property type="molecule type" value="Genomic_DNA"/>
</dbReference>
<evidence type="ECO:0000313" key="3">
    <source>
        <dbReference type="Proteomes" id="UP000051952"/>
    </source>
</evidence>
<proteinExistence type="predicted"/>
<gene>
    <name evidence="2" type="ORF">BSAL_49740</name>
</gene>
<evidence type="ECO:0000313" key="2">
    <source>
        <dbReference type="EMBL" id="CUE61102.1"/>
    </source>
</evidence>
<feature type="non-terminal residue" evidence="2">
    <location>
        <position position="346"/>
    </location>
</feature>
<feature type="region of interest" description="Disordered" evidence="1">
    <location>
        <begin position="179"/>
        <end position="202"/>
    </location>
</feature>
<protein>
    <submittedName>
        <fullName evidence="2">Uncharacterized protein</fullName>
    </submittedName>
</protein>
<evidence type="ECO:0000256" key="1">
    <source>
        <dbReference type="SAM" id="MobiDB-lite"/>
    </source>
</evidence>
<reference evidence="3" key="1">
    <citation type="submission" date="2015-09" db="EMBL/GenBank/DDBJ databases">
        <authorList>
            <consortium name="Pathogen Informatics"/>
        </authorList>
    </citation>
    <scope>NUCLEOTIDE SEQUENCE [LARGE SCALE GENOMIC DNA]</scope>
    <source>
        <strain evidence="3">Lake Konstanz</strain>
    </source>
</reference>
<feature type="compositionally biased region" description="Polar residues" evidence="1">
    <location>
        <begin position="337"/>
        <end position="346"/>
    </location>
</feature>
<feature type="region of interest" description="Disordered" evidence="1">
    <location>
        <begin position="316"/>
        <end position="346"/>
    </location>
</feature>
<keyword evidence="3" id="KW-1185">Reference proteome</keyword>